<dbReference type="Pfam" id="PF00298">
    <property type="entry name" value="Ribosomal_L11"/>
    <property type="match status" value="1"/>
</dbReference>
<dbReference type="GO" id="GO:0005762">
    <property type="term" value="C:mitochondrial large ribosomal subunit"/>
    <property type="evidence" value="ECO:0007669"/>
    <property type="project" value="TreeGrafter"/>
</dbReference>
<gene>
    <name evidence="15" type="primary">LOC106120109</name>
    <name evidence="13" type="ORF">RR46_13603</name>
</gene>
<reference evidence="13 14" key="1">
    <citation type="journal article" date="2015" name="Nat. Commun.">
        <title>Outbred genome sequencing and CRISPR/Cas9 gene editing in butterflies.</title>
        <authorList>
            <person name="Li X."/>
            <person name="Fan D."/>
            <person name="Zhang W."/>
            <person name="Liu G."/>
            <person name="Zhang L."/>
            <person name="Zhao L."/>
            <person name="Fang X."/>
            <person name="Chen L."/>
            <person name="Dong Y."/>
            <person name="Chen Y."/>
            <person name="Ding Y."/>
            <person name="Zhao R."/>
            <person name="Feng M."/>
            <person name="Zhu Y."/>
            <person name="Feng Y."/>
            <person name="Jiang X."/>
            <person name="Zhu D."/>
            <person name="Xiang H."/>
            <person name="Feng X."/>
            <person name="Li S."/>
            <person name="Wang J."/>
            <person name="Zhang G."/>
            <person name="Kronforst M.R."/>
            <person name="Wang W."/>
        </authorList>
    </citation>
    <scope>NUCLEOTIDE SEQUENCE [LARGE SCALE GENOMIC DNA]</scope>
    <source>
        <strain evidence="13">Ya'a_city_454_Px</strain>
        <tissue evidence="13">Whole body</tissue>
    </source>
</reference>
<dbReference type="RefSeq" id="XP_013170768.1">
    <property type="nucleotide sequence ID" value="XM_013315314.1"/>
</dbReference>
<dbReference type="Gene3D" id="3.30.1550.10">
    <property type="entry name" value="Ribosomal protein L11/L12, N-terminal domain"/>
    <property type="match status" value="1"/>
</dbReference>
<dbReference type="OrthoDB" id="1091498at2759"/>
<comment type="similarity">
    <text evidence="2 10">Belongs to the universal ribosomal protein uL11 family.</text>
</comment>
<evidence type="ECO:0000256" key="4">
    <source>
        <dbReference type="ARBA" id="ARBA00022980"/>
    </source>
</evidence>
<dbReference type="SMART" id="SM00649">
    <property type="entry name" value="RL11"/>
    <property type="match status" value="1"/>
</dbReference>
<evidence type="ECO:0000256" key="3">
    <source>
        <dbReference type="ARBA" id="ARBA00022946"/>
    </source>
</evidence>
<dbReference type="HAMAP" id="MF_00736">
    <property type="entry name" value="Ribosomal_uL11"/>
    <property type="match status" value="1"/>
</dbReference>
<dbReference type="InterPro" id="IPR006519">
    <property type="entry name" value="Ribosomal_uL11_bac-typ"/>
</dbReference>
<evidence type="ECO:0000256" key="7">
    <source>
        <dbReference type="ARBA" id="ARBA00038782"/>
    </source>
</evidence>
<keyword evidence="6 10" id="KW-0687">Ribonucleoprotein</keyword>
<dbReference type="InterPro" id="IPR020784">
    <property type="entry name" value="Ribosomal_uL11_N"/>
</dbReference>
<comment type="subunit">
    <text evidence="7">Component of the mitochondrial ribosome large subunit (39S) which comprises a 16S rRNA and about 50 distinct proteins.</text>
</comment>
<dbReference type="PANTHER" id="PTHR11661:SF1">
    <property type="entry name" value="LARGE RIBOSOMAL SUBUNIT PROTEIN UL11M"/>
    <property type="match status" value="1"/>
</dbReference>
<keyword evidence="14" id="KW-1185">Reference proteome</keyword>
<evidence type="ECO:0000259" key="12">
    <source>
        <dbReference type="Pfam" id="PF03946"/>
    </source>
</evidence>
<dbReference type="InterPro" id="IPR000911">
    <property type="entry name" value="Ribosomal_uL11"/>
</dbReference>
<keyword evidence="3" id="KW-0809">Transit peptide</keyword>
<dbReference type="GO" id="GO:0003735">
    <property type="term" value="F:structural constituent of ribosome"/>
    <property type="evidence" value="ECO:0007669"/>
    <property type="project" value="InterPro"/>
</dbReference>
<reference evidence="15" key="2">
    <citation type="submission" date="2025-04" db="UniProtKB">
        <authorList>
            <consortium name="RefSeq"/>
        </authorList>
    </citation>
    <scope>IDENTIFICATION</scope>
</reference>
<dbReference type="CTD" id="65003"/>
<evidence type="ECO:0000256" key="9">
    <source>
        <dbReference type="ARBA" id="ARBA00041455"/>
    </source>
</evidence>
<proteinExistence type="inferred from homology"/>
<dbReference type="Proteomes" id="UP000694872">
    <property type="component" value="Unplaced"/>
</dbReference>
<sequence>MSKSVARLKSMKKVADKIDHSSKLRTNVPAGMAAAGPPLGPMLGQRNINIAAFCKDFNERTANIKPGIPLPTRVKVNSDRSYQLTIHQPPASYFIKQAAGVNRGAMHPVNEICGKITLKHIYEIAKIKSQDPPLEWRSIKEICTMLLATARTCGIEVVRDLDAKEYGEFLQERKQIVEEQKKMLQEKREAKMLRTA</sequence>
<keyword evidence="4 10" id="KW-0689">Ribosomal protein</keyword>
<keyword evidence="5" id="KW-0496">Mitochondrion</keyword>
<accession>A0A194PGF1</accession>
<evidence type="ECO:0000313" key="15">
    <source>
        <dbReference type="RefSeq" id="XP_013170768.1"/>
    </source>
</evidence>
<dbReference type="Gene3D" id="1.10.10.250">
    <property type="entry name" value="Ribosomal protein L11, C-terminal domain"/>
    <property type="match status" value="1"/>
</dbReference>
<feature type="domain" description="Large ribosomal subunit protein uL11 C-terminal" evidence="11">
    <location>
        <begin position="88"/>
        <end position="157"/>
    </location>
</feature>
<comment type="subcellular location">
    <subcellularLocation>
        <location evidence="1">Mitochondrion</location>
    </subcellularLocation>
</comment>
<dbReference type="EMBL" id="KQ459604">
    <property type="protein sequence ID" value="KPI92382.1"/>
    <property type="molecule type" value="Genomic_DNA"/>
</dbReference>
<dbReference type="InterPro" id="IPR036769">
    <property type="entry name" value="Ribosomal_uL11_C_sf"/>
</dbReference>
<dbReference type="GO" id="GO:0070180">
    <property type="term" value="F:large ribosomal subunit rRNA binding"/>
    <property type="evidence" value="ECO:0007669"/>
    <property type="project" value="TreeGrafter"/>
</dbReference>
<evidence type="ECO:0000256" key="5">
    <source>
        <dbReference type="ARBA" id="ARBA00023128"/>
    </source>
</evidence>
<dbReference type="CDD" id="cd00349">
    <property type="entry name" value="Ribosomal_L11"/>
    <property type="match status" value="1"/>
</dbReference>
<evidence type="ECO:0000313" key="13">
    <source>
        <dbReference type="EMBL" id="KPI92382.1"/>
    </source>
</evidence>
<evidence type="ECO:0000256" key="1">
    <source>
        <dbReference type="ARBA" id="ARBA00004173"/>
    </source>
</evidence>
<dbReference type="KEGG" id="pxu:106120109"/>
<dbReference type="PANTHER" id="PTHR11661">
    <property type="entry name" value="60S RIBOSOMAL PROTEIN L12"/>
    <property type="match status" value="1"/>
</dbReference>
<evidence type="ECO:0000259" key="11">
    <source>
        <dbReference type="Pfam" id="PF00298"/>
    </source>
</evidence>
<dbReference type="NCBIfam" id="TIGR01632">
    <property type="entry name" value="L11_bact"/>
    <property type="match status" value="1"/>
</dbReference>
<evidence type="ECO:0000256" key="10">
    <source>
        <dbReference type="RuleBase" id="RU003978"/>
    </source>
</evidence>
<evidence type="ECO:0000256" key="6">
    <source>
        <dbReference type="ARBA" id="ARBA00023274"/>
    </source>
</evidence>
<dbReference type="GeneID" id="106120109"/>
<evidence type="ECO:0000256" key="2">
    <source>
        <dbReference type="ARBA" id="ARBA00010537"/>
    </source>
</evidence>
<dbReference type="SUPFAM" id="SSF54747">
    <property type="entry name" value="Ribosomal L11/L12e N-terminal domain"/>
    <property type="match status" value="1"/>
</dbReference>
<feature type="domain" description="Large ribosomal subunit protein uL11 N-terminal" evidence="12">
    <location>
        <begin position="25"/>
        <end position="82"/>
    </location>
</feature>
<dbReference type="SUPFAM" id="SSF46906">
    <property type="entry name" value="Ribosomal protein L11, C-terminal domain"/>
    <property type="match status" value="1"/>
</dbReference>
<dbReference type="Proteomes" id="UP000053268">
    <property type="component" value="Unassembled WGS sequence"/>
</dbReference>
<evidence type="ECO:0000313" key="14">
    <source>
        <dbReference type="Proteomes" id="UP000053268"/>
    </source>
</evidence>
<dbReference type="InterPro" id="IPR020783">
    <property type="entry name" value="Ribosomal_uL11_C"/>
</dbReference>
<dbReference type="STRING" id="66420.A0A194PGF1"/>
<dbReference type="GO" id="GO:0006412">
    <property type="term" value="P:translation"/>
    <property type="evidence" value="ECO:0007669"/>
    <property type="project" value="InterPro"/>
</dbReference>
<dbReference type="FunFam" id="1.10.10.250:FF:000003">
    <property type="entry name" value="Mitochondrial ribosomal protein L11"/>
    <property type="match status" value="1"/>
</dbReference>
<protein>
    <recommendedName>
        <fullName evidence="8">Large ribosomal subunit protein uL11m</fullName>
    </recommendedName>
    <alternativeName>
        <fullName evidence="9">39S ribosomal protein L11, mitochondrial</fullName>
    </alternativeName>
</protein>
<evidence type="ECO:0000256" key="8">
    <source>
        <dbReference type="ARBA" id="ARBA00040104"/>
    </source>
</evidence>
<dbReference type="InterPro" id="IPR036796">
    <property type="entry name" value="Ribosomal_uL11_N_sf"/>
</dbReference>
<organism evidence="13 14">
    <name type="scientific">Papilio xuthus</name>
    <name type="common">Asian swallowtail butterfly</name>
    <dbReference type="NCBI Taxonomy" id="66420"/>
    <lineage>
        <taxon>Eukaryota</taxon>
        <taxon>Metazoa</taxon>
        <taxon>Ecdysozoa</taxon>
        <taxon>Arthropoda</taxon>
        <taxon>Hexapoda</taxon>
        <taxon>Insecta</taxon>
        <taxon>Pterygota</taxon>
        <taxon>Neoptera</taxon>
        <taxon>Endopterygota</taxon>
        <taxon>Lepidoptera</taxon>
        <taxon>Glossata</taxon>
        <taxon>Ditrysia</taxon>
        <taxon>Papilionoidea</taxon>
        <taxon>Papilionidae</taxon>
        <taxon>Papilioninae</taxon>
        <taxon>Papilio</taxon>
    </lineage>
</organism>
<dbReference type="Pfam" id="PF03946">
    <property type="entry name" value="Ribosomal_L11_N"/>
    <property type="match status" value="1"/>
</dbReference>
<dbReference type="FunFam" id="3.30.1550.10:FF:000003">
    <property type="entry name" value="39S ribosomal protein L11, mitochondrial"/>
    <property type="match status" value="1"/>
</dbReference>
<dbReference type="AlphaFoldDB" id="A0A194PGF1"/>
<name>A0A194PGF1_PAPXU</name>